<evidence type="ECO:0000313" key="2">
    <source>
        <dbReference type="Proteomes" id="UP000538666"/>
    </source>
</evidence>
<gene>
    <name evidence="1" type="ORF">HNQ77_004973</name>
</gene>
<proteinExistence type="predicted"/>
<dbReference type="EMBL" id="JACHEK010000012">
    <property type="protein sequence ID" value="MBB6146988.1"/>
    <property type="molecule type" value="Genomic_DNA"/>
</dbReference>
<sequence length="96" mass="11266">MTIELTPRRSHFYVLPPSKFLNLIRKFAKDYSKDTQLNNFLLSRYEPRTRSLLSLVIYLPNRFRCQTSRHGLSDPCSPSGELNQIRDLDLAIVLRL</sequence>
<evidence type="ECO:0000313" key="1">
    <source>
        <dbReference type="EMBL" id="MBB6146988.1"/>
    </source>
</evidence>
<dbReference type="AlphaFoldDB" id="A0A841K8V9"/>
<organism evidence="1 2">
    <name type="scientific">Silvibacterium bohemicum</name>
    <dbReference type="NCBI Taxonomy" id="1577686"/>
    <lineage>
        <taxon>Bacteria</taxon>
        <taxon>Pseudomonadati</taxon>
        <taxon>Acidobacteriota</taxon>
        <taxon>Terriglobia</taxon>
        <taxon>Terriglobales</taxon>
        <taxon>Acidobacteriaceae</taxon>
        <taxon>Silvibacterium</taxon>
    </lineage>
</organism>
<comment type="caution">
    <text evidence="1">The sequence shown here is derived from an EMBL/GenBank/DDBJ whole genome shotgun (WGS) entry which is preliminary data.</text>
</comment>
<accession>A0A841K8V9</accession>
<protein>
    <submittedName>
        <fullName evidence="1">Uncharacterized protein</fullName>
    </submittedName>
</protein>
<dbReference type="Proteomes" id="UP000538666">
    <property type="component" value="Unassembled WGS sequence"/>
</dbReference>
<keyword evidence="2" id="KW-1185">Reference proteome</keyword>
<reference evidence="1 2" key="1">
    <citation type="submission" date="2020-08" db="EMBL/GenBank/DDBJ databases">
        <title>Genomic Encyclopedia of Type Strains, Phase IV (KMG-IV): sequencing the most valuable type-strain genomes for metagenomic binning, comparative biology and taxonomic classification.</title>
        <authorList>
            <person name="Goeker M."/>
        </authorList>
    </citation>
    <scope>NUCLEOTIDE SEQUENCE [LARGE SCALE GENOMIC DNA]</scope>
    <source>
        <strain evidence="1 2">DSM 103733</strain>
    </source>
</reference>
<name>A0A841K8V9_9BACT</name>